<proteinExistence type="predicted"/>
<dbReference type="AlphaFoldDB" id="A0A7X2XFQ1"/>
<evidence type="ECO:0000313" key="4">
    <source>
        <dbReference type="Proteomes" id="UP000484547"/>
    </source>
</evidence>
<dbReference type="OrthoDB" id="9793253at2"/>
<dbReference type="Proteomes" id="UP000443070">
    <property type="component" value="Unassembled WGS sequence"/>
</dbReference>
<evidence type="ECO:0000313" key="1">
    <source>
        <dbReference type="EMBL" id="MTT75864.1"/>
    </source>
</evidence>
<evidence type="ECO:0000313" key="3">
    <source>
        <dbReference type="Proteomes" id="UP000443070"/>
    </source>
</evidence>
<sequence length="172" mass="20103">MVNKTLEKMERSELIQLIKIYSKNWLAMDGVWFQSVERKFGMAEAMEHDCNIWEAFTKIEAQKIKEFLKLSSRPGIDGLKRALQLRLYANINEDEIIVDGNTLIYRTLDCRVQNARKRKGMEFHPCKAVGIIEYTGFAKTIDDRFECEALSCYPEITDETCNCSWKFILKDN</sequence>
<dbReference type="EMBL" id="WNBM01000003">
    <property type="protein sequence ID" value="MTT75864.1"/>
    <property type="molecule type" value="Genomic_DNA"/>
</dbReference>
<evidence type="ECO:0008006" key="5">
    <source>
        <dbReference type="Google" id="ProtNLM"/>
    </source>
</evidence>
<evidence type="ECO:0000313" key="2">
    <source>
        <dbReference type="EMBL" id="MTU03926.1"/>
    </source>
</evidence>
<organism evidence="1 4">
    <name type="scientific">Phascolarctobacterium faecium</name>
    <dbReference type="NCBI Taxonomy" id="33025"/>
    <lineage>
        <taxon>Bacteria</taxon>
        <taxon>Bacillati</taxon>
        <taxon>Bacillota</taxon>
        <taxon>Negativicutes</taxon>
        <taxon>Acidaminococcales</taxon>
        <taxon>Acidaminococcaceae</taxon>
        <taxon>Phascolarctobacterium</taxon>
    </lineage>
</organism>
<dbReference type="RefSeq" id="WP_149877528.1">
    <property type="nucleotide sequence ID" value="NZ_WNBG01000003.1"/>
</dbReference>
<dbReference type="Proteomes" id="UP000484547">
    <property type="component" value="Unassembled WGS sequence"/>
</dbReference>
<accession>A0A7X2XFQ1</accession>
<name>A0A7X2XFQ1_9FIRM</name>
<reference evidence="3 4" key="1">
    <citation type="journal article" date="2019" name="Nat. Med.">
        <title>A library of human gut bacterial isolates paired with longitudinal multiomics data enables mechanistic microbiome research.</title>
        <authorList>
            <person name="Poyet M."/>
            <person name="Groussin M."/>
            <person name="Gibbons S.M."/>
            <person name="Avila-Pacheco J."/>
            <person name="Jiang X."/>
            <person name="Kearney S.M."/>
            <person name="Perrotta A.R."/>
            <person name="Berdy B."/>
            <person name="Zhao S."/>
            <person name="Lieberman T.D."/>
            <person name="Swanson P.K."/>
            <person name="Smith M."/>
            <person name="Roesemann S."/>
            <person name="Alexander J.E."/>
            <person name="Rich S.A."/>
            <person name="Livny J."/>
            <person name="Vlamakis H."/>
            <person name="Clish C."/>
            <person name="Bullock K."/>
            <person name="Deik A."/>
            <person name="Scott J."/>
            <person name="Pierce K.A."/>
            <person name="Xavier R.J."/>
            <person name="Alm E.J."/>
        </authorList>
    </citation>
    <scope>NUCLEOTIDE SEQUENCE [LARGE SCALE GENOMIC DNA]</scope>
    <source>
        <strain evidence="1 4">BIOML-A13</strain>
        <strain evidence="2 3">BIOML-A3</strain>
    </source>
</reference>
<dbReference type="EMBL" id="WNBW01000003">
    <property type="protein sequence ID" value="MTU03926.1"/>
    <property type="molecule type" value="Genomic_DNA"/>
</dbReference>
<protein>
    <recommendedName>
        <fullName evidence="5">L-2-amino-thiazoline-4-carboxylic acid hydrolase</fullName>
    </recommendedName>
</protein>
<dbReference type="Pfam" id="PF19620">
    <property type="entry name" value="DUF6125"/>
    <property type="match status" value="1"/>
</dbReference>
<gene>
    <name evidence="1" type="ORF">GMD11_06250</name>
    <name evidence="2" type="ORF">GMD18_05895</name>
</gene>
<keyword evidence="3" id="KW-1185">Reference proteome</keyword>
<comment type="caution">
    <text evidence="1">The sequence shown here is derived from an EMBL/GenBank/DDBJ whole genome shotgun (WGS) entry which is preliminary data.</text>
</comment>